<proteinExistence type="predicted"/>
<protein>
    <submittedName>
        <fullName evidence="1">Uncharacterized protein</fullName>
    </submittedName>
</protein>
<dbReference type="AlphaFoldDB" id="A0A1A9UI00"/>
<reference evidence="1" key="1">
    <citation type="submission" date="2020-05" db="UniProtKB">
        <authorList>
            <consortium name="EnsemblMetazoa"/>
        </authorList>
    </citation>
    <scope>IDENTIFICATION</scope>
    <source>
        <strain evidence="1">TTRI</strain>
    </source>
</reference>
<accession>A0A1A9UI00</accession>
<dbReference type="VEuPathDB" id="VectorBase:GAUT005433"/>
<evidence type="ECO:0000313" key="1">
    <source>
        <dbReference type="EnsemblMetazoa" id="GAUT005433-PA"/>
    </source>
</evidence>
<name>A0A1A9UI00_GLOAU</name>
<evidence type="ECO:0000313" key="2">
    <source>
        <dbReference type="Proteomes" id="UP000078200"/>
    </source>
</evidence>
<dbReference type="Proteomes" id="UP000078200">
    <property type="component" value="Unassembled WGS sequence"/>
</dbReference>
<sequence length="103" mass="11652">MQSDVALCHSVAYHSKQGSSIVLLCEMGMILYCSTALYNEIYVLISFGNGLMLRTDPMFMTSNQVAQPMIDDCDFVKPFLQRLHTTLVELVYCFKNPEENSAE</sequence>
<dbReference type="EnsemblMetazoa" id="GAUT005433-RA">
    <property type="protein sequence ID" value="GAUT005433-PA"/>
    <property type="gene ID" value="GAUT005433"/>
</dbReference>
<keyword evidence="2" id="KW-1185">Reference proteome</keyword>
<organism evidence="1 2">
    <name type="scientific">Glossina austeni</name>
    <name type="common">Savannah tsetse fly</name>
    <dbReference type="NCBI Taxonomy" id="7395"/>
    <lineage>
        <taxon>Eukaryota</taxon>
        <taxon>Metazoa</taxon>
        <taxon>Ecdysozoa</taxon>
        <taxon>Arthropoda</taxon>
        <taxon>Hexapoda</taxon>
        <taxon>Insecta</taxon>
        <taxon>Pterygota</taxon>
        <taxon>Neoptera</taxon>
        <taxon>Endopterygota</taxon>
        <taxon>Diptera</taxon>
        <taxon>Brachycera</taxon>
        <taxon>Muscomorpha</taxon>
        <taxon>Hippoboscoidea</taxon>
        <taxon>Glossinidae</taxon>
        <taxon>Glossina</taxon>
    </lineage>
</organism>